<name>A0A6J5NFN8_9CAUD</name>
<gene>
    <name evidence="1" type="ORF">UFOVP433_14</name>
    <name evidence="2" type="ORF">UFOVP702_17</name>
</gene>
<reference evidence="2" key="1">
    <citation type="submission" date="2020-04" db="EMBL/GenBank/DDBJ databases">
        <authorList>
            <person name="Chiriac C."/>
            <person name="Salcher M."/>
            <person name="Ghai R."/>
            <person name="Kavagutti S V."/>
        </authorList>
    </citation>
    <scope>NUCLEOTIDE SEQUENCE</scope>
</reference>
<evidence type="ECO:0000313" key="1">
    <source>
        <dbReference type="EMBL" id="CAB4142487.1"/>
    </source>
</evidence>
<sequence>MRLNPQSIRSGLQHIANEAPNIVPDHRGQRWREDALDAMSYIRQLEGELRRAGFLDYPEQKDKDIDS</sequence>
<dbReference type="EMBL" id="LR796410">
    <property type="protein sequence ID" value="CAB4142487.1"/>
    <property type="molecule type" value="Genomic_DNA"/>
</dbReference>
<accession>A0A6J5NFN8</accession>
<protein>
    <submittedName>
        <fullName evidence="2">Uncharacterized protein</fullName>
    </submittedName>
</protein>
<dbReference type="EMBL" id="LR796681">
    <property type="protein sequence ID" value="CAB4158540.1"/>
    <property type="molecule type" value="Genomic_DNA"/>
</dbReference>
<evidence type="ECO:0000313" key="2">
    <source>
        <dbReference type="EMBL" id="CAB4158540.1"/>
    </source>
</evidence>
<organism evidence="2">
    <name type="scientific">uncultured Caudovirales phage</name>
    <dbReference type="NCBI Taxonomy" id="2100421"/>
    <lineage>
        <taxon>Viruses</taxon>
        <taxon>Duplodnaviria</taxon>
        <taxon>Heunggongvirae</taxon>
        <taxon>Uroviricota</taxon>
        <taxon>Caudoviricetes</taxon>
        <taxon>Peduoviridae</taxon>
        <taxon>Maltschvirus</taxon>
        <taxon>Maltschvirus maltsch</taxon>
    </lineage>
</organism>
<proteinExistence type="predicted"/>